<gene>
    <name evidence="9" type="ORF">HLUCCA11_03580</name>
</gene>
<keyword evidence="2" id="KW-0479">Metal-binding</keyword>
<keyword evidence="5 6" id="KW-0482">Metalloprotease</keyword>
<evidence type="ECO:0000313" key="9">
    <source>
        <dbReference type="EMBL" id="KPQ37011.1"/>
    </source>
</evidence>
<sequence length="288" mass="31246">MGPYVPKEMTEEVNITPIHPLMNLAHLFATVAVTGLLIYGGLGIAASQLATRIGPKTEEKIGAAITASLPVKTVESDSRVAYLEDLLSELQRSVETAKLGKAEYPPLKVRILEMDAENAMVSAGSYLMVTEGLLAAVTSENELAFVLAHELGHLHHRDPLRAMGRSLVFVALGSLLGIGQSTSALPSVVNLAELSYSRQQETTADDYAQALIVAHYGHGARSLGFFERNREPDIGALNKLVEWQQTHPMSSDRIERLKNRFQQKNWPTTGAATPLPENIGCANFTSCN</sequence>
<comment type="caution">
    <text evidence="9">The sequence shown here is derived from an EMBL/GenBank/DDBJ whole genome shotgun (WGS) entry which is preliminary data.</text>
</comment>
<dbReference type="GO" id="GO:0051603">
    <property type="term" value="P:proteolysis involved in protein catabolic process"/>
    <property type="evidence" value="ECO:0007669"/>
    <property type="project" value="TreeGrafter"/>
</dbReference>
<dbReference type="PANTHER" id="PTHR22726">
    <property type="entry name" value="METALLOENDOPEPTIDASE OMA1"/>
    <property type="match status" value="1"/>
</dbReference>
<accession>A0A0P8C5L3</accession>
<proteinExistence type="inferred from homology"/>
<dbReference type="InterPro" id="IPR051156">
    <property type="entry name" value="Mito/Outer_Membr_Metalloprot"/>
</dbReference>
<dbReference type="PANTHER" id="PTHR22726:SF1">
    <property type="entry name" value="METALLOENDOPEPTIDASE OMA1, MITOCHONDRIAL"/>
    <property type="match status" value="1"/>
</dbReference>
<comment type="similarity">
    <text evidence="6">Belongs to the peptidase M48 family.</text>
</comment>
<dbReference type="Proteomes" id="UP000050465">
    <property type="component" value="Unassembled WGS sequence"/>
</dbReference>
<dbReference type="CDD" id="cd07332">
    <property type="entry name" value="M48C_Oma1_like"/>
    <property type="match status" value="1"/>
</dbReference>
<feature type="transmembrane region" description="Helical" evidence="7">
    <location>
        <begin position="167"/>
        <end position="189"/>
    </location>
</feature>
<feature type="transmembrane region" description="Helical" evidence="7">
    <location>
        <begin position="24"/>
        <end position="46"/>
    </location>
</feature>
<evidence type="ECO:0000256" key="4">
    <source>
        <dbReference type="ARBA" id="ARBA00022833"/>
    </source>
</evidence>
<keyword evidence="7" id="KW-0812">Transmembrane</keyword>
<evidence type="ECO:0000313" key="10">
    <source>
        <dbReference type="Proteomes" id="UP000050465"/>
    </source>
</evidence>
<dbReference type="Gene3D" id="3.30.2010.10">
    <property type="entry name" value="Metalloproteases ('zincins'), catalytic domain"/>
    <property type="match status" value="1"/>
</dbReference>
<feature type="domain" description="Peptidase M48" evidence="8">
    <location>
        <begin position="90"/>
        <end position="260"/>
    </location>
</feature>
<dbReference type="InterPro" id="IPR001915">
    <property type="entry name" value="Peptidase_M48"/>
</dbReference>
<keyword evidence="7" id="KW-1133">Transmembrane helix</keyword>
<evidence type="ECO:0000256" key="1">
    <source>
        <dbReference type="ARBA" id="ARBA00022670"/>
    </source>
</evidence>
<dbReference type="STRING" id="1666911.HLUCCA11_03580"/>
<name>A0A0P8C5L3_9CYAN</name>
<evidence type="ECO:0000256" key="3">
    <source>
        <dbReference type="ARBA" id="ARBA00022801"/>
    </source>
</evidence>
<dbReference type="AlphaFoldDB" id="A0A0P8C5L3"/>
<evidence type="ECO:0000256" key="6">
    <source>
        <dbReference type="RuleBase" id="RU003983"/>
    </source>
</evidence>
<dbReference type="GO" id="GO:0004222">
    <property type="term" value="F:metalloendopeptidase activity"/>
    <property type="evidence" value="ECO:0007669"/>
    <property type="project" value="InterPro"/>
</dbReference>
<dbReference type="EMBL" id="LJZR01000003">
    <property type="protein sequence ID" value="KPQ37011.1"/>
    <property type="molecule type" value="Genomic_DNA"/>
</dbReference>
<dbReference type="Pfam" id="PF01435">
    <property type="entry name" value="Peptidase_M48"/>
    <property type="match status" value="1"/>
</dbReference>
<keyword evidence="3 6" id="KW-0378">Hydrolase</keyword>
<reference evidence="9 10" key="1">
    <citation type="submission" date="2015-09" db="EMBL/GenBank/DDBJ databases">
        <title>Identification and resolution of microdiversity through metagenomic sequencing of parallel consortia.</title>
        <authorList>
            <person name="Nelson W.C."/>
            <person name="Romine M.F."/>
            <person name="Lindemann S.R."/>
        </authorList>
    </citation>
    <scope>NUCLEOTIDE SEQUENCE [LARGE SCALE GENOMIC DNA]</scope>
    <source>
        <strain evidence="9">Ana</strain>
    </source>
</reference>
<evidence type="ECO:0000256" key="2">
    <source>
        <dbReference type="ARBA" id="ARBA00022723"/>
    </source>
</evidence>
<evidence type="ECO:0000259" key="8">
    <source>
        <dbReference type="Pfam" id="PF01435"/>
    </source>
</evidence>
<keyword evidence="4 6" id="KW-0862">Zinc</keyword>
<organism evidence="9 10">
    <name type="scientific">Phormidesmis priestleyi Ana</name>
    <dbReference type="NCBI Taxonomy" id="1666911"/>
    <lineage>
        <taxon>Bacteria</taxon>
        <taxon>Bacillati</taxon>
        <taxon>Cyanobacteriota</taxon>
        <taxon>Cyanophyceae</taxon>
        <taxon>Leptolyngbyales</taxon>
        <taxon>Leptolyngbyaceae</taxon>
        <taxon>Phormidesmis</taxon>
    </lineage>
</organism>
<dbReference type="GO" id="GO:0016020">
    <property type="term" value="C:membrane"/>
    <property type="evidence" value="ECO:0007669"/>
    <property type="project" value="TreeGrafter"/>
</dbReference>
<evidence type="ECO:0000256" key="5">
    <source>
        <dbReference type="ARBA" id="ARBA00023049"/>
    </source>
</evidence>
<keyword evidence="1 6" id="KW-0645">Protease</keyword>
<protein>
    <submittedName>
        <fullName evidence="9">Peptidase family M48</fullName>
    </submittedName>
</protein>
<comment type="cofactor">
    <cofactor evidence="6">
        <name>Zn(2+)</name>
        <dbReference type="ChEBI" id="CHEBI:29105"/>
    </cofactor>
    <text evidence="6">Binds 1 zinc ion per subunit.</text>
</comment>
<dbReference type="GO" id="GO:0046872">
    <property type="term" value="F:metal ion binding"/>
    <property type="evidence" value="ECO:0007669"/>
    <property type="project" value="UniProtKB-KW"/>
</dbReference>
<evidence type="ECO:0000256" key="7">
    <source>
        <dbReference type="SAM" id="Phobius"/>
    </source>
</evidence>
<keyword evidence="7" id="KW-0472">Membrane</keyword>